<evidence type="ECO:0000256" key="3">
    <source>
        <dbReference type="ARBA" id="ARBA00022741"/>
    </source>
</evidence>
<dbReference type="SUPFAM" id="SSF52540">
    <property type="entry name" value="P-loop containing nucleoside triphosphate hydrolases"/>
    <property type="match status" value="1"/>
</dbReference>
<dbReference type="EMBL" id="QFAY01000002">
    <property type="protein sequence ID" value="MBP2619973.1"/>
    <property type="molecule type" value="Genomic_DNA"/>
</dbReference>
<accession>A0ABS5ATT5</accession>
<keyword evidence="2" id="KW-0813">Transport</keyword>
<evidence type="ECO:0000313" key="6">
    <source>
        <dbReference type="EMBL" id="MBP2619973.1"/>
    </source>
</evidence>
<evidence type="ECO:0000256" key="4">
    <source>
        <dbReference type="ARBA" id="ARBA00022840"/>
    </source>
</evidence>
<gene>
    <name evidence="6" type="ORF">DHL47_01210</name>
</gene>
<dbReference type="PROSITE" id="PS00211">
    <property type="entry name" value="ABC_TRANSPORTER_1"/>
    <property type="match status" value="1"/>
</dbReference>
<evidence type="ECO:0000256" key="2">
    <source>
        <dbReference type="ARBA" id="ARBA00022448"/>
    </source>
</evidence>
<protein>
    <submittedName>
        <fullName evidence="6">ABC transporter</fullName>
    </submittedName>
</protein>
<proteinExistence type="inferred from homology"/>
<dbReference type="Gene3D" id="3.40.50.300">
    <property type="entry name" value="P-loop containing nucleotide triphosphate hydrolases"/>
    <property type="match status" value="1"/>
</dbReference>
<dbReference type="RefSeq" id="WP_209550625.1">
    <property type="nucleotide sequence ID" value="NZ_QFAY01000002.1"/>
</dbReference>
<keyword evidence="7" id="KW-1185">Reference proteome</keyword>
<dbReference type="InterPro" id="IPR003593">
    <property type="entry name" value="AAA+_ATPase"/>
</dbReference>
<dbReference type="Proteomes" id="UP001519349">
    <property type="component" value="Unassembled WGS sequence"/>
</dbReference>
<comment type="similarity">
    <text evidence="1">Belongs to the ABC transporter superfamily.</text>
</comment>
<dbReference type="PANTHER" id="PTHR43335">
    <property type="entry name" value="ABC TRANSPORTER, ATP-BINDING PROTEIN"/>
    <property type="match status" value="1"/>
</dbReference>
<evidence type="ECO:0000256" key="1">
    <source>
        <dbReference type="ARBA" id="ARBA00005417"/>
    </source>
</evidence>
<dbReference type="InterPro" id="IPR003439">
    <property type="entry name" value="ABC_transporter-like_ATP-bd"/>
</dbReference>
<keyword evidence="4" id="KW-0067">ATP-binding</keyword>
<dbReference type="PANTHER" id="PTHR43335:SF8">
    <property type="entry name" value="ABC TRANSPORTER, ATP-BINDING PROTEIN"/>
    <property type="match status" value="1"/>
</dbReference>
<keyword evidence="3" id="KW-0547">Nucleotide-binding</keyword>
<dbReference type="InterPro" id="IPR017871">
    <property type="entry name" value="ABC_transporter-like_CS"/>
</dbReference>
<sequence length="310" mass="34496">MQNVLEVKGLTKKYSDQYALKDVSLSIKKGEIYGLIGKNGAGKTTLIKIITQVIYPSGGTVSVLGSQSQREWTAALSQTGSVIETPVAHAHMSAYENLHFYCTDRGIAHADKVIPETLAYVGLSDTSKKKFRDFSLGMKQRLGIAIAILARPDLLILDEPINGLDPLGIQEFRTMVQRLNQELDMTIIISSHILSELYLVATRFGFIDQGRLIKELSKEEFDRESGDYIILRTDDLDRAARILEDKLGCQLRETGSKDELHIVGQVQDIPELAKGLVLADISIGEIFYAHKDLEKYFTDLINQEGGKTHV</sequence>
<name>A0ABS5ATT5_9STRE</name>
<dbReference type="Pfam" id="PF00005">
    <property type="entry name" value="ABC_tran"/>
    <property type="match status" value="1"/>
</dbReference>
<comment type="caution">
    <text evidence="6">The sequence shown here is derived from an EMBL/GenBank/DDBJ whole genome shotgun (WGS) entry which is preliminary data.</text>
</comment>
<reference evidence="6 7" key="1">
    <citation type="submission" date="2018-05" db="EMBL/GenBank/DDBJ databases">
        <title>Draft genome sequence of Streptococcus panodentis CCUG 70867T.</title>
        <authorList>
            <person name="Salva-Serra F."/>
            <person name="Mendez V."/>
            <person name="Jaen-Luchoro D."/>
            <person name="Gonzales-Siles L."/>
            <person name="Karlsson R."/>
            <person name="Engstrom-Jakobsson H."/>
            <person name="Busquets A."/>
            <person name="Gomila M."/>
            <person name="Pineiro-Iglesias B."/>
            <person name="Bennasar-Figueras A."/>
            <person name="Seeger M."/>
            <person name="Moore E."/>
        </authorList>
    </citation>
    <scope>NUCLEOTIDE SEQUENCE [LARGE SCALE GENOMIC DNA]</scope>
    <source>
        <strain evidence="6 7">CCUG 70867</strain>
    </source>
</reference>
<dbReference type="InterPro" id="IPR027417">
    <property type="entry name" value="P-loop_NTPase"/>
</dbReference>
<dbReference type="SMART" id="SM00382">
    <property type="entry name" value="AAA"/>
    <property type="match status" value="1"/>
</dbReference>
<dbReference type="PROSITE" id="PS50893">
    <property type="entry name" value="ABC_TRANSPORTER_2"/>
    <property type="match status" value="1"/>
</dbReference>
<evidence type="ECO:0000313" key="7">
    <source>
        <dbReference type="Proteomes" id="UP001519349"/>
    </source>
</evidence>
<evidence type="ECO:0000259" key="5">
    <source>
        <dbReference type="PROSITE" id="PS50893"/>
    </source>
</evidence>
<organism evidence="6 7">
    <name type="scientific">Streptococcus panodentis</name>
    <dbReference type="NCBI Taxonomy" id="1581472"/>
    <lineage>
        <taxon>Bacteria</taxon>
        <taxon>Bacillati</taxon>
        <taxon>Bacillota</taxon>
        <taxon>Bacilli</taxon>
        <taxon>Lactobacillales</taxon>
        <taxon>Streptococcaceae</taxon>
        <taxon>Streptococcus</taxon>
    </lineage>
</organism>
<feature type="domain" description="ABC transporter" evidence="5">
    <location>
        <begin position="5"/>
        <end position="234"/>
    </location>
</feature>